<dbReference type="InterPro" id="IPR008018">
    <property type="entry name" value="Phage_tail_attach_FII"/>
</dbReference>
<dbReference type="RefSeq" id="WP_085885708.1">
    <property type="nucleotide sequence ID" value="NZ_FWFR01000006.1"/>
</dbReference>
<reference evidence="1 2" key="1">
    <citation type="submission" date="2017-03" db="EMBL/GenBank/DDBJ databases">
        <authorList>
            <person name="Afonso C.L."/>
            <person name="Miller P.J."/>
            <person name="Scott M.A."/>
            <person name="Spackman E."/>
            <person name="Goraichik I."/>
            <person name="Dimitrov K.M."/>
            <person name="Suarez D.L."/>
            <person name="Swayne D.E."/>
        </authorList>
    </citation>
    <scope>NUCLEOTIDE SEQUENCE [LARGE SCALE GENOMIC DNA]</scope>
    <source>
        <strain evidence="1 2">CECT 7691</strain>
    </source>
</reference>
<dbReference type="InParanoid" id="A0A1Y5U4X6"/>
<evidence type="ECO:0000313" key="2">
    <source>
        <dbReference type="Proteomes" id="UP000193200"/>
    </source>
</evidence>
<proteinExistence type="predicted"/>
<protein>
    <submittedName>
        <fullName evidence="1">Uncharacterized protein</fullName>
    </submittedName>
</protein>
<keyword evidence="2" id="KW-1185">Reference proteome</keyword>
<organism evidence="1 2">
    <name type="scientific">Oceanibacterium hippocampi</name>
    <dbReference type="NCBI Taxonomy" id="745714"/>
    <lineage>
        <taxon>Bacteria</taxon>
        <taxon>Pseudomonadati</taxon>
        <taxon>Pseudomonadota</taxon>
        <taxon>Alphaproteobacteria</taxon>
        <taxon>Sneathiellales</taxon>
        <taxon>Sneathiellaceae</taxon>
        <taxon>Oceanibacterium</taxon>
    </lineage>
</organism>
<dbReference type="EMBL" id="FWFR01000006">
    <property type="protein sequence ID" value="SLN77301.1"/>
    <property type="molecule type" value="Genomic_DNA"/>
</dbReference>
<sequence>MALARAADFAGIFRDAGVAALYTPAGGDPAAVTLIPSGEQASAGAFGQEFVQAQDLYLARVSEMPSPAEGDAVTIGATVYRIQSPPRAAARGFLWWLNLAETS</sequence>
<name>A0A1Y5U4X6_9PROT</name>
<accession>A0A1Y5U4X6</accession>
<dbReference type="AlphaFoldDB" id="A0A1Y5U4X6"/>
<dbReference type="GO" id="GO:0019068">
    <property type="term" value="P:virion assembly"/>
    <property type="evidence" value="ECO:0007669"/>
    <property type="project" value="InterPro"/>
</dbReference>
<dbReference type="Pfam" id="PF05354">
    <property type="entry name" value="Phage_attach"/>
    <property type="match status" value="1"/>
</dbReference>
<gene>
    <name evidence="1" type="ORF">OCH7691_04378</name>
</gene>
<evidence type="ECO:0000313" key="1">
    <source>
        <dbReference type="EMBL" id="SLN77301.1"/>
    </source>
</evidence>
<dbReference type="Proteomes" id="UP000193200">
    <property type="component" value="Unassembled WGS sequence"/>
</dbReference>